<evidence type="ECO:0000256" key="4">
    <source>
        <dbReference type="ARBA" id="ARBA00023139"/>
    </source>
</evidence>
<dbReference type="EMBL" id="JBHTII010000001">
    <property type="protein sequence ID" value="MFD0789564.1"/>
    <property type="molecule type" value="Genomic_DNA"/>
</dbReference>
<dbReference type="InterPro" id="IPR050490">
    <property type="entry name" value="Bact_solute-bd_prot1"/>
</dbReference>
<dbReference type="PANTHER" id="PTHR43649">
    <property type="entry name" value="ARABINOSE-BINDING PROTEIN-RELATED"/>
    <property type="match status" value="1"/>
</dbReference>
<dbReference type="InterPro" id="IPR006059">
    <property type="entry name" value="SBP"/>
</dbReference>
<dbReference type="Pfam" id="PF01547">
    <property type="entry name" value="SBP_bac_1"/>
    <property type="match status" value="1"/>
</dbReference>
<dbReference type="PROSITE" id="PS51257">
    <property type="entry name" value="PROKAR_LIPOPROTEIN"/>
    <property type="match status" value="1"/>
</dbReference>
<evidence type="ECO:0000256" key="2">
    <source>
        <dbReference type="ARBA" id="ARBA00022729"/>
    </source>
</evidence>
<accession>A0ABW3AFL3</accession>
<evidence type="ECO:0000256" key="1">
    <source>
        <dbReference type="ARBA" id="ARBA00022475"/>
    </source>
</evidence>
<keyword evidence="5" id="KW-0449">Lipoprotein</keyword>
<dbReference type="SUPFAM" id="SSF53850">
    <property type="entry name" value="Periplasmic binding protein-like II"/>
    <property type="match status" value="1"/>
</dbReference>
<comment type="caution">
    <text evidence="7">The sequence shown here is derived from an EMBL/GenBank/DDBJ whole genome shotgun (WGS) entry which is preliminary data.</text>
</comment>
<evidence type="ECO:0000313" key="7">
    <source>
        <dbReference type="EMBL" id="MFD0789564.1"/>
    </source>
</evidence>
<gene>
    <name evidence="7" type="ORF">ACFQ0P_04065</name>
</gene>
<dbReference type="Gene3D" id="3.40.190.10">
    <property type="entry name" value="Periplasmic binding protein-like II"/>
    <property type="match status" value="2"/>
</dbReference>
<feature type="signal peptide" evidence="6">
    <location>
        <begin position="1"/>
        <end position="27"/>
    </location>
</feature>
<proteinExistence type="predicted"/>
<sequence length="439" mass="46568">MATRKAMIGLVAAAAATTLLLTSCSGGGSGEPTSDEVAGDITFLTNRTDLETDGTWDAYIEEFQKEYPDVNVTVEAITNYADDVRTRMSSPNGYGDVLLIPQVPADQFADFFEPLGDVGELEGTYRFLAPASYDGVAYGIALGGNANGVLYNTEVFEAAGVTEVPTTEDEFLDALQAVKDNTEAIPYYTNYKDGWPLGGQWTANVGALTGNADAQNEMATDPTPWVEGTDIYAIDSLLYDIVAEGLNEPDPLTTNWEQSKSDFATGKIASMVLGSWAISQFQTAAADAGASEDVVGFMAFPATAEDGTQYATIGGDYNLAINKNSSNKAAAKAWLDWLVEESGFTDTQGMISAVIDAPLPSNLTSLADGGVELIEAAPAPAGQEGLLSNVADTSKVDIWGNIYRQQLVDVARGQADGDKETFFADLNERWSAAVEELEG</sequence>
<keyword evidence="4" id="KW-0564">Palmitate</keyword>
<evidence type="ECO:0000256" key="6">
    <source>
        <dbReference type="SAM" id="SignalP"/>
    </source>
</evidence>
<name>A0ABW3AFL3_9MICO</name>
<protein>
    <submittedName>
        <fullName evidence="7">ABC transporter substrate-binding protein</fullName>
    </submittedName>
</protein>
<reference evidence="8" key="1">
    <citation type="journal article" date="2019" name="Int. J. Syst. Evol. Microbiol.">
        <title>The Global Catalogue of Microorganisms (GCM) 10K type strain sequencing project: providing services to taxonomists for standard genome sequencing and annotation.</title>
        <authorList>
            <consortium name="The Broad Institute Genomics Platform"/>
            <consortium name="The Broad Institute Genome Sequencing Center for Infectious Disease"/>
            <person name="Wu L."/>
            <person name="Ma J."/>
        </authorList>
    </citation>
    <scope>NUCLEOTIDE SEQUENCE [LARGE SCALE GENOMIC DNA]</scope>
    <source>
        <strain evidence="8">CCUG 54523</strain>
    </source>
</reference>
<evidence type="ECO:0000313" key="8">
    <source>
        <dbReference type="Proteomes" id="UP001597055"/>
    </source>
</evidence>
<dbReference type="Proteomes" id="UP001597055">
    <property type="component" value="Unassembled WGS sequence"/>
</dbReference>
<feature type="chain" id="PRO_5047108330" evidence="6">
    <location>
        <begin position="28"/>
        <end position="439"/>
    </location>
</feature>
<keyword evidence="1" id="KW-1003">Cell membrane</keyword>
<dbReference type="PANTHER" id="PTHR43649:SF33">
    <property type="entry name" value="POLYGALACTURONAN_RHAMNOGALACTURONAN-BINDING PROTEIN YTCQ"/>
    <property type="match status" value="1"/>
</dbReference>
<evidence type="ECO:0000256" key="3">
    <source>
        <dbReference type="ARBA" id="ARBA00023136"/>
    </source>
</evidence>
<keyword evidence="3" id="KW-0472">Membrane</keyword>
<organism evidence="7 8">
    <name type="scientific">Microbacterium insulae</name>
    <dbReference type="NCBI Taxonomy" id="483014"/>
    <lineage>
        <taxon>Bacteria</taxon>
        <taxon>Bacillati</taxon>
        <taxon>Actinomycetota</taxon>
        <taxon>Actinomycetes</taxon>
        <taxon>Micrococcales</taxon>
        <taxon>Microbacteriaceae</taxon>
        <taxon>Microbacterium</taxon>
    </lineage>
</organism>
<dbReference type="RefSeq" id="WP_378771418.1">
    <property type="nucleotide sequence ID" value="NZ_JBHTII010000001.1"/>
</dbReference>
<evidence type="ECO:0000256" key="5">
    <source>
        <dbReference type="ARBA" id="ARBA00023288"/>
    </source>
</evidence>
<keyword evidence="8" id="KW-1185">Reference proteome</keyword>
<keyword evidence="2 6" id="KW-0732">Signal</keyword>